<sequence>MAYSLKDKTAIAGIGLTPFSKKSGVSELSLAAQCIVAACEDAGIDPGAVDGMVTYTLDNSEEVDVARAIGANDLTYFSRVHYGGGAAVGTVLQAAMAVATGQAETVVCYRAMNGRSGKRMGQGISGQIINSGLIHYSWYMAYGMLIPGSWIAMIANKYMQEYGVTREDLGRVAISQRNYAQANPRAYGYGKPLSMEEYLASPPIASPLCLYDFCQETDGGCAVIVTSAERARDLRKSPAVIRGISQASTRGQEEMTSFYREELTSLPEMELAGQRAYAMAGLEAKDIDAACLYDAFSSEVIMQLESFGFCGQGEGKDMVLDGALDIDGRLPNNTHGGLLSEAYIHGMNNIAEGVRLVRGDSTSQPAKAVEHVLVSSGVGVPTGALILGRD</sequence>
<reference evidence="3 4" key="1">
    <citation type="submission" date="2018-01" db="EMBL/GenBank/DDBJ databases">
        <title>The draft genome sequence of Halioglobus lutimaris HF004.</title>
        <authorList>
            <person name="Du Z.-J."/>
            <person name="Shi M.-J."/>
        </authorList>
    </citation>
    <scope>NUCLEOTIDE SEQUENCE [LARGE SCALE GENOMIC DNA]</scope>
    <source>
        <strain evidence="3 4">HF004</strain>
    </source>
</reference>
<dbReference type="RefSeq" id="WP_076001171.1">
    <property type="nucleotide sequence ID" value="NZ_PKUS01000010.1"/>
</dbReference>
<gene>
    <name evidence="3" type="ORF">C0039_10430</name>
</gene>
<dbReference type="PIRSF" id="PIRSF000429">
    <property type="entry name" value="Ac-CoA_Ac_transf"/>
    <property type="match status" value="1"/>
</dbReference>
<dbReference type="OrthoDB" id="7053663at2"/>
<evidence type="ECO:0000313" key="4">
    <source>
        <dbReference type="Proteomes" id="UP000235005"/>
    </source>
</evidence>
<dbReference type="Gene3D" id="3.40.47.10">
    <property type="match status" value="1"/>
</dbReference>
<dbReference type="AlphaFoldDB" id="A0A2N5X3E9"/>
<feature type="domain" description="Thiolase C-terminal" evidence="2">
    <location>
        <begin position="255"/>
        <end position="379"/>
    </location>
</feature>
<name>A0A2N5X3E9_9GAMM</name>
<dbReference type="PANTHER" id="PTHR42870">
    <property type="entry name" value="ACETYL-COA C-ACETYLTRANSFERASE"/>
    <property type="match status" value="1"/>
</dbReference>
<accession>A0A2N5X3E9</accession>
<dbReference type="PANTHER" id="PTHR42870:SF1">
    <property type="entry name" value="NON-SPECIFIC LIPID-TRANSFER PROTEIN-LIKE 2"/>
    <property type="match status" value="1"/>
</dbReference>
<dbReference type="SUPFAM" id="SSF53901">
    <property type="entry name" value="Thiolase-like"/>
    <property type="match status" value="2"/>
</dbReference>
<dbReference type="Pfam" id="PF22691">
    <property type="entry name" value="Thiolase_C_1"/>
    <property type="match status" value="1"/>
</dbReference>
<protein>
    <submittedName>
        <fullName evidence="3">Lipid-transfer protein</fullName>
    </submittedName>
</protein>
<evidence type="ECO:0000259" key="2">
    <source>
        <dbReference type="Pfam" id="PF22691"/>
    </source>
</evidence>
<feature type="domain" description="Thiolase N-terminal" evidence="1">
    <location>
        <begin position="11"/>
        <end position="190"/>
    </location>
</feature>
<organism evidence="3 4">
    <name type="scientific">Pseudohalioglobus lutimaris</name>
    <dbReference type="NCBI Taxonomy" id="1737061"/>
    <lineage>
        <taxon>Bacteria</taxon>
        <taxon>Pseudomonadati</taxon>
        <taxon>Pseudomonadota</taxon>
        <taxon>Gammaproteobacteria</taxon>
        <taxon>Cellvibrionales</taxon>
        <taxon>Halieaceae</taxon>
        <taxon>Pseudohalioglobus</taxon>
    </lineage>
</organism>
<dbReference type="Proteomes" id="UP000235005">
    <property type="component" value="Unassembled WGS sequence"/>
</dbReference>
<comment type="caution">
    <text evidence="3">The sequence shown here is derived from an EMBL/GenBank/DDBJ whole genome shotgun (WGS) entry which is preliminary data.</text>
</comment>
<dbReference type="InterPro" id="IPR020616">
    <property type="entry name" value="Thiolase_N"/>
</dbReference>
<dbReference type="InterPro" id="IPR016039">
    <property type="entry name" value="Thiolase-like"/>
</dbReference>
<keyword evidence="4" id="KW-1185">Reference proteome</keyword>
<dbReference type="InterPro" id="IPR002155">
    <property type="entry name" value="Thiolase"/>
</dbReference>
<dbReference type="EMBL" id="PKUS01000010">
    <property type="protein sequence ID" value="PLW69026.1"/>
    <property type="molecule type" value="Genomic_DNA"/>
</dbReference>
<dbReference type="NCBIfam" id="NF005892">
    <property type="entry name" value="PRK07855.1"/>
    <property type="match status" value="1"/>
</dbReference>
<proteinExistence type="predicted"/>
<dbReference type="CDD" id="cd00829">
    <property type="entry name" value="SCP-x_thiolase"/>
    <property type="match status" value="1"/>
</dbReference>
<dbReference type="GO" id="GO:0003988">
    <property type="term" value="F:acetyl-CoA C-acyltransferase activity"/>
    <property type="evidence" value="ECO:0007669"/>
    <property type="project" value="UniProtKB-ARBA"/>
</dbReference>
<evidence type="ECO:0000313" key="3">
    <source>
        <dbReference type="EMBL" id="PLW69026.1"/>
    </source>
</evidence>
<dbReference type="InterPro" id="IPR055140">
    <property type="entry name" value="Thiolase_C_2"/>
</dbReference>
<evidence type="ECO:0000259" key="1">
    <source>
        <dbReference type="Pfam" id="PF00108"/>
    </source>
</evidence>
<dbReference type="Pfam" id="PF00108">
    <property type="entry name" value="Thiolase_N"/>
    <property type="match status" value="1"/>
</dbReference>